<evidence type="ECO:0000313" key="2">
    <source>
        <dbReference type="Proteomes" id="UP000584642"/>
    </source>
</evidence>
<gene>
    <name evidence="1" type="ORF">HND93_31690</name>
</gene>
<dbReference type="Proteomes" id="UP000584642">
    <property type="component" value="Unassembled WGS sequence"/>
</dbReference>
<accession>A0ABX2TM22</accession>
<name>A0ABX2TM22_9PROT</name>
<keyword evidence="2" id="KW-1185">Reference proteome</keyword>
<reference evidence="1 2" key="1">
    <citation type="submission" date="2020-05" db="EMBL/GenBank/DDBJ databases">
        <title>Azospirillum oleiclasticum sp. nov, a nitrogen-fixing and heavy crude oil-emulsifying bacterium isolated from the crude oil of Yumen Oilfield.</title>
        <authorList>
            <person name="Wu D."/>
            <person name="Cai M."/>
            <person name="Zhang X."/>
        </authorList>
    </citation>
    <scope>NUCLEOTIDE SEQUENCE [LARGE SCALE GENOMIC DNA]</scope>
    <source>
        <strain evidence="1 2">ROY-1-1-2</strain>
    </source>
</reference>
<evidence type="ECO:0000313" key="1">
    <source>
        <dbReference type="EMBL" id="NYZ24293.1"/>
    </source>
</evidence>
<dbReference type="RefSeq" id="WP_180286070.1">
    <property type="nucleotide sequence ID" value="NZ_JABFDB010000039.1"/>
</dbReference>
<sequence>MAYGLGRMAGNANTGASGAYYLMMHGKSIGPLKPLHVKKLYEAGMITHSTPVREHGLGDIRCLCHHRRLASHIWGARAPLVALRGSVEEYRARPVFGIAATLLAGLLAGVG</sequence>
<comment type="caution">
    <text evidence="1">The sequence shown here is derived from an EMBL/GenBank/DDBJ whole genome shotgun (WGS) entry which is preliminary data.</text>
</comment>
<organism evidence="1 2">
    <name type="scientific">Azospirillum oleiclasticum</name>
    <dbReference type="NCBI Taxonomy" id="2735135"/>
    <lineage>
        <taxon>Bacteria</taxon>
        <taxon>Pseudomonadati</taxon>
        <taxon>Pseudomonadota</taxon>
        <taxon>Alphaproteobacteria</taxon>
        <taxon>Rhodospirillales</taxon>
        <taxon>Azospirillaceae</taxon>
        <taxon>Azospirillum</taxon>
    </lineage>
</organism>
<protein>
    <submittedName>
        <fullName evidence="1">Uncharacterized protein</fullName>
    </submittedName>
</protein>
<dbReference type="EMBL" id="JABFDB010000039">
    <property type="protein sequence ID" value="NYZ24293.1"/>
    <property type="molecule type" value="Genomic_DNA"/>
</dbReference>
<proteinExistence type="predicted"/>